<feature type="domain" description="MobA/VirD2-like nuclease" evidence="1">
    <location>
        <begin position="1"/>
        <end position="49"/>
    </location>
</feature>
<reference evidence="2 3" key="1">
    <citation type="submission" date="2020-08" db="EMBL/GenBank/DDBJ databases">
        <authorList>
            <person name="Liu C."/>
            <person name="Sun Q."/>
        </authorList>
    </citation>
    <scope>NUCLEOTIDE SEQUENCE [LARGE SCALE GENOMIC DNA]</scope>
    <source>
        <strain evidence="2 3">NSJ-57</strain>
    </source>
</reference>
<name>A0A7G9GZG2_9FUSO</name>
<protein>
    <submittedName>
        <fullName evidence="2">Relaxase/mobilization nuclease domain-containing protein</fullName>
    </submittedName>
</protein>
<dbReference type="Proteomes" id="UP000515913">
    <property type="component" value="Chromosome"/>
</dbReference>
<accession>A0A7G9GZG2</accession>
<dbReference type="EMBL" id="CP060637">
    <property type="protein sequence ID" value="QNM16194.1"/>
    <property type="molecule type" value="Genomic_DNA"/>
</dbReference>
<evidence type="ECO:0000313" key="3">
    <source>
        <dbReference type="Proteomes" id="UP000515913"/>
    </source>
</evidence>
<dbReference type="Pfam" id="PF03432">
    <property type="entry name" value="Relaxase"/>
    <property type="match status" value="1"/>
</dbReference>
<dbReference type="KEGG" id="fho:H9Q81_02905"/>
<evidence type="ECO:0000259" key="1">
    <source>
        <dbReference type="Pfam" id="PF03432"/>
    </source>
</evidence>
<proteinExistence type="predicted"/>
<sequence length="209" mass="24342">MAIHDDKDHLHAHFIVNSVNFINGKKLHESKKELEHKKEINDEICREFGIKQIEKNRKIGDIIAYDKDKYEVIKKGADITLLAEKILEVSKVATSKKEFIAKLEKEGYEIDWNDNKKNITFSIPASILKGRKNKFRLSNLEKTFNIPLFTKENLIEKFEINKSMVNNIKLEDINKKMGYSPKEKKIAPEVERKIEITSFKISKNNGIEL</sequence>
<gene>
    <name evidence="2" type="ORF">H9Q81_02905</name>
</gene>
<dbReference type="AlphaFoldDB" id="A0A7G9GZG2"/>
<dbReference type="InterPro" id="IPR005094">
    <property type="entry name" value="Endonuclease_MobA/VirD2"/>
</dbReference>
<evidence type="ECO:0000313" key="2">
    <source>
        <dbReference type="EMBL" id="QNM16194.1"/>
    </source>
</evidence>
<keyword evidence="3" id="KW-1185">Reference proteome</keyword>
<organism evidence="2 3">
    <name type="scientific">Fusobacterium hominis</name>
    <dbReference type="NCBI Taxonomy" id="2764326"/>
    <lineage>
        <taxon>Bacteria</taxon>
        <taxon>Fusobacteriati</taxon>
        <taxon>Fusobacteriota</taxon>
        <taxon>Fusobacteriia</taxon>
        <taxon>Fusobacteriales</taxon>
        <taxon>Fusobacteriaceae</taxon>
        <taxon>Fusobacterium</taxon>
    </lineage>
</organism>